<name>A0A9D4HSC9_DREPO</name>
<accession>A0A9D4HSC9</accession>
<gene>
    <name evidence="1" type="ORF">DPMN_039605</name>
</gene>
<comment type="caution">
    <text evidence="1">The sequence shown here is derived from an EMBL/GenBank/DDBJ whole genome shotgun (WGS) entry which is preliminary data.</text>
</comment>
<dbReference type="Proteomes" id="UP000828390">
    <property type="component" value="Unassembled WGS sequence"/>
</dbReference>
<proteinExistence type="predicted"/>
<dbReference type="EMBL" id="JAIWYP010000011">
    <property type="protein sequence ID" value="KAH3733180.1"/>
    <property type="molecule type" value="Genomic_DNA"/>
</dbReference>
<protein>
    <submittedName>
        <fullName evidence="1">Uncharacterized protein</fullName>
    </submittedName>
</protein>
<reference evidence="1" key="2">
    <citation type="submission" date="2020-11" db="EMBL/GenBank/DDBJ databases">
        <authorList>
            <person name="McCartney M.A."/>
            <person name="Auch B."/>
            <person name="Kono T."/>
            <person name="Mallez S."/>
            <person name="Becker A."/>
            <person name="Gohl D.M."/>
            <person name="Silverstein K.A.T."/>
            <person name="Koren S."/>
            <person name="Bechman K.B."/>
            <person name="Herman A."/>
            <person name="Abrahante J.E."/>
            <person name="Garbe J."/>
        </authorList>
    </citation>
    <scope>NUCLEOTIDE SEQUENCE</scope>
    <source>
        <strain evidence="1">Duluth1</strain>
        <tissue evidence="1">Whole animal</tissue>
    </source>
</reference>
<organism evidence="1 2">
    <name type="scientific">Dreissena polymorpha</name>
    <name type="common">Zebra mussel</name>
    <name type="synonym">Mytilus polymorpha</name>
    <dbReference type="NCBI Taxonomy" id="45954"/>
    <lineage>
        <taxon>Eukaryota</taxon>
        <taxon>Metazoa</taxon>
        <taxon>Spiralia</taxon>
        <taxon>Lophotrochozoa</taxon>
        <taxon>Mollusca</taxon>
        <taxon>Bivalvia</taxon>
        <taxon>Autobranchia</taxon>
        <taxon>Heteroconchia</taxon>
        <taxon>Euheterodonta</taxon>
        <taxon>Imparidentia</taxon>
        <taxon>Neoheterodontei</taxon>
        <taxon>Myida</taxon>
        <taxon>Dreissenoidea</taxon>
        <taxon>Dreissenidae</taxon>
        <taxon>Dreissena</taxon>
    </lineage>
</organism>
<sequence>MPLFVAGAEGTNKLQENLNPQKASGPNNVRFRKEYATDIIPQLSLMSHWNRGKFHQTGRRLTFRLCSKKEIVVIRQTTGLILRLLYAARPRTCATQPNHETPGPPSHPFRPWLLTKANKSMQFVSTLARHSTSFLINVYLPRPTSTNSEEPHCTGSKVFLLNAHSML</sequence>
<dbReference type="AlphaFoldDB" id="A0A9D4HSC9"/>
<evidence type="ECO:0000313" key="2">
    <source>
        <dbReference type="Proteomes" id="UP000828390"/>
    </source>
</evidence>
<reference evidence="1" key="1">
    <citation type="journal article" date="2019" name="bioRxiv">
        <title>The Genome of the Zebra Mussel, Dreissena polymorpha: A Resource for Invasive Species Research.</title>
        <authorList>
            <person name="McCartney M.A."/>
            <person name="Auch B."/>
            <person name="Kono T."/>
            <person name="Mallez S."/>
            <person name="Zhang Y."/>
            <person name="Obille A."/>
            <person name="Becker A."/>
            <person name="Abrahante J.E."/>
            <person name="Garbe J."/>
            <person name="Badalamenti J.P."/>
            <person name="Herman A."/>
            <person name="Mangelson H."/>
            <person name="Liachko I."/>
            <person name="Sullivan S."/>
            <person name="Sone E.D."/>
            <person name="Koren S."/>
            <person name="Silverstein K.A.T."/>
            <person name="Beckman K.B."/>
            <person name="Gohl D.M."/>
        </authorList>
    </citation>
    <scope>NUCLEOTIDE SEQUENCE</scope>
    <source>
        <strain evidence="1">Duluth1</strain>
        <tissue evidence="1">Whole animal</tissue>
    </source>
</reference>
<keyword evidence="2" id="KW-1185">Reference proteome</keyword>
<evidence type="ECO:0000313" key="1">
    <source>
        <dbReference type="EMBL" id="KAH3733180.1"/>
    </source>
</evidence>